<evidence type="ECO:0000259" key="5">
    <source>
        <dbReference type="Pfam" id="PF02776"/>
    </source>
</evidence>
<dbReference type="PANTHER" id="PTHR42818:SF1">
    <property type="entry name" value="SULFOPYRUVATE DECARBOXYLASE"/>
    <property type="match status" value="1"/>
</dbReference>
<evidence type="ECO:0000256" key="3">
    <source>
        <dbReference type="ARBA" id="ARBA00023239"/>
    </source>
</evidence>
<feature type="domain" description="Thiamine pyrophosphate enzyme N-terminal TPP-binding" evidence="5">
    <location>
        <begin position="80"/>
        <end position="182"/>
    </location>
</feature>
<dbReference type="InterPro" id="IPR011766">
    <property type="entry name" value="TPP_enzyme_TPP-bd"/>
</dbReference>
<name>A0A7S3D9N7_9EUKA</name>
<evidence type="ECO:0000259" key="4">
    <source>
        <dbReference type="Pfam" id="PF02775"/>
    </source>
</evidence>
<dbReference type="PANTHER" id="PTHR42818">
    <property type="entry name" value="SULFOPYRUVATE DECARBOXYLASE SUBUNIT ALPHA"/>
    <property type="match status" value="1"/>
</dbReference>
<dbReference type="AlphaFoldDB" id="A0A7S3D9N7"/>
<dbReference type="Gene3D" id="3.40.50.970">
    <property type="match status" value="2"/>
</dbReference>
<gene>
    <name evidence="6" type="ORF">PBIL07802_LOCUS12593</name>
</gene>
<reference evidence="6" key="1">
    <citation type="submission" date="2021-01" db="EMBL/GenBank/DDBJ databases">
        <authorList>
            <person name="Corre E."/>
            <person name="Pelletier E."/>
            <person name="Niang G."/>
            <person name="Scheremetjew M."/>
            <person name="Finn R."/>
            <person name="Kale V."/>
            <person name="Holt S."/>
            <person name="Cochrane G."/>
            <person name="Meng A."/>
            <person name="Brown T."/>
            <person name="Cohen L."/>
        </authorList>
    </citation>
    <scope>NUCLEOTIDE SEQUENCE</scope>
    <source>
        <strain evidence="6">NIES-2562</strain>
    </source>
</reference>
<dbReference type="InterPro" id="IPR051818">
    <property type="entry name" value="TPP_dependent_decarboxylase"/>
</dbReference>
<dbReference type="InterPro" id="IPR029061">
    <property type="entry name" value="THDP-binding"/>
</dbReference>
<dbReference type="InterPro" id="IPR012001">
    <property type="entry name" value="Thiamin_PyroP_enz_TPP-bd_dom"/>
</dbReference>
<dbReference type="GO" id="GO:0030976">
    <property type="term" value="F:thiamine pyrophosphate binding"/>
    <property type="evidence" value="ECO:0007669"/>
    <property type="project" value="InterPro"/>
</dbReference>
<dbReference type="SUPFAM" id="SSF52518">
    <property type="entry name" value="Thiamin diphosphate-binding fold (THDP-binding)"/>
    <property type="match status" value="2"/>
</dbReference>
<evidence type="ECO:0000256" key="2">
    <source>
        <dbReference type="ARBA" id="ARBA00023052"/>
    </source>
</evidence>
<keyword evidence="1" id="KW-0210">Decarboxylase</keyword>
<feature type="domain" description="Thiamine pyrophosphate enzyme TPP-binding" evidence="4">
    <location>
        <begin position="311"/>
        <end position="448"/>
    </location>
</feature>
<evidence type="ECO:0000313" key="6">
    <source>
        <dbReference type="EMBL" id="CAE0250392.1"/>
    </source>
</evidence>
<dbReference type="Pfam" id="PF02775">
    <property type="entry name" value="TPP_enzyme_C"/>
    <property type="match status" value="1"/>
</dbReference>
<keyword evidence="3" id="KW-0456">Lyase</keyword>
<dbReference type="FunFam" id="3.40.50.970:FF:000100">
    <property type="entry name" value="Putative phosphonopyruvate decarboxylase"/>
    <property type="match status" value="1"/>
</dbReference>
<accession>A0A7S3D9N7</accession>
<keyword evidence="2" id="KW-0786">Thiamine pyrophosphate</keyword>
<organism evidence="6">
    <name type="scientific">Palpitomonas bilix</name>
    <dbReference type="NCBI Taxonomy" id="652834"/>
    <lineage>
        <taxon>Eukaryota</taxon>
        <taxon>Eukaryota incertae sedis</taxon>
    </lineage>
</organism>
<dbReference type="Pfam" id="PF02776">
    <property type="entry name" value="TPP_enzyme_N"/>
    <property type="match status" value="1"/>
</dbReference>
<evidence type="ECO:0008006" key="7">
    <source>
        <dbReference type="Google" id="ProtNLM"/>
    </source>
</evidence>
<sequence length="482" mass="51894">MQAVRSRLLSSTSRPLHILHRICGTAPSTCLSAPPRSPLRTIAPSSLSPLPLRTYATTREKGPAGPCDETVDETLGPDEFVDALHSRGVRLFTGVPDSLMKDFLRYVDDHVPKENHIITANEGGAIGTAVGHYLATRQIPLVYLQNSGLGNAVNPLLSLADPSVYSVPMLLLVGWRGEPGHRDEPQHRKQGRIMPQLLDTLGIAYDVLPDYHDGAAEALDTAIEYCTKKSAPYALFVKKNTFTAYKPSSSHMQEGRDGEGEAKMSRMDALRTVTDHASHKDVFVATTGFTSRELYEIRLDRGEPLNRDFLTVGSMGHASAIALGIAASLPSPAFSTPTPSSSPSSLSSSPTVYCLDGDGAAMMHLGNLSTIGASSIAGVRHLVHIVLNNGVHDSVGGQPTAASHPHLSFADIARAVGYRHTAKVKTQEELGEVLSGRIEGEGPYLIEVMCKPGTLPSLRRPRTSFTSMKEEFIANLSNQLHK</sequence>
<dbReference type="GO" id="GO:0016831">
    <property type="term" value="F:carboxy-lyase activity"/>
    <property type="evidence" value="ECO:0007669"/>
    <property type="project" value="UniProtKB-KW"/>
</dbReference>
<protein>
    <recommendedName>
        <fullName evidence="7">Phosphonopyruvate decarboxylase</fullName>
    </recommendedName>
</protein>
<dbReference type="EMBL" id="HBIB01019336">
    <property type="protein sequence ID" value="CAE0250392.1"/>
    <property type="molecule type" value="Transcribed_RNA"/>
</dbReference>
<proteinExistence type="predicted"/>
<dbReference type="CDD" id="cd07035">
    <property type="entry name" value="TPP_PYR_POX_like"/>
    <property type="match status" value="1"/>
</dbReference>
<evidence type="ECO:0000256" key="1">
    <source>
        <dbReference type="ARBA" id="ARBA00022793"/>
    </source>
</evidence>